<reference evidence="2" key="1">
    <citation type="submission" date="2023-10" db="EMBL/GenBank/DDBJ databases">
        <authorList>
            <person name="Chen Y."/>
            <person name="Shah S."/>
            <person name="Dougan E. K."/>
            <person name="Thang M."/>
            <person name="Chan C."/>
        </authorList>
    </citation>
    <scope>NUCLEOTIDE SEQUENCE [LARGE SCALE GENOMIC DNA]</scope>
</reference>
<feature type="region of interest" description="Disordered" evidence="1">
    <location>
        <begin position="69"/>
        <end position="88"/>
    </location>
</feature>
<proteinExistence type="predicted"/>
<sequence>MAVHINAAKISDGTGRDTYIDRVDEVQRGREMLVTMSPTRMFKHWDLRSPSPPRSSPNGLTMADMMRTKRPCSHSRGGRGWQPSLNLDDCRRTQQSLAYSMRSSSRASSVGGSRRRSPLDVAMQESASLSGSLRSTQSPKSGWPQSPLATAIRAGRRADRSSPRSGGTTSIASASRTLSMFHTHSGAWRPASCA</sequence>
<keyword evidence="3" id="KW-1185">Reference proteome</keyword>
<comment type="caution">
    <text evidence="2">The sequence shown here is derived from an EMBL/GenBank/DDBJ whole genome shotgun (WGS) entry which is preliminary data.</text>
</comment>
<gene>
    <name evidence="2" type="ORF">PCOR1329_LOCUS18382</name>
</gene>
<name>A0ABN9RAQ5_9DINO</name>
<feature type="compositionally biased region" description="Polar residues" evidence="1">
    <location>
        <begin position="125"/>
        <end position="148"/>
    </location>
</feature>
<dbReference type="EMBL" id="CAUYUJ010005775">
    <property type="protein sequence ID" value="CAK0814893.1"/>
    <property type="molecule type" value="Genomic_DNA"/>
</dbReference>
<dbReference type="Proteomes" id="UP001189429">
    <property type="component" value="Unassembled WGS sequence"/>
</dbReference>
<protein>
    <submittedName>
        <fullName evidence="2">Uncharacterized protein</fullName>
    </submittedName>
</protein>
<evidence type="ECO:0000313" key="2">
    <source>
        <dbReference type="EMBL" id="CAK0814893.1"/>
    </source>
</evidence>
<feature type="compositionally biased region" description="Polar residues" evidence="1">
    <location>
        <begin position="163"/>
        <end position="176"/>
    </location>
</feature>
<accession>A0ABN9RAQ5</accession>
<feature type="compositionally biased region" description="Low complexity" evidence="1">
    <location>
        <begin position="100"/>
        <end position="112"/>
    </location>
</feature>
<evidence type="ECO:0000256" key="1">
    <source>
        <dbReference type="SAM" id="MobiDB-lite"/>
    </source>
</evidence>
<feature type="region of interest" description="Disordered" evidence="1">
    <location>
        <begin position="96"/>
        <end position="176"/>
    </location>
</feature>
<evidence type="ECO:0000313" key="3">
    <source>
        <dbReference type="Proteomes" id="UP001189429"/>
    </source>
</evidence>
<organism evidence="2 3">
    <name type="scientific">Prorocentrum cordatum</name>
    <dbReference type="NCBI Taxonomy" id="2364126"/>
    <lineage>
        <taxon>Eukaryota</taxon>
        <taxon>Sar</taxon>
        <taxon>Alveolata</taxon>
        <taxon>Dinophyceae</taxon>
        <taxon>Prorocentrales</taxon>
        <taxon>Prorocentraceae</taxon>
        <taxon>Prorocentrum</taxon>
    </lineage>
</organism>